<feature type="chain" id="PRO_5012241177" evidence="2">
    <location>
        <begin position="23"/>
        <end position="357"/>
    </location>
</feature>
<gene>
    <name evidence="3" type="ORF">SAMN05421757_107192</name>
</gene>
<organism evidence="3 4">
    <name type="scientific">Tropicimonas sediminicola</name>
    <dbReference type="NCBI Taxonomy" id="1031541"/>
    <lineage>
        <taxon>Bacteria</taxon>
        <taxon>Pseudomonadati</taxon>
        <taxon>Pseudomonadota</taxon>
        <taxon>Alphaproteobacteria</taxon>
        <taxon>Rhodobacterales</taxon>
        <taxon>Roseobacteraceae</taxon>
        <taxon>Tropicimonas</taxon>
    </lineage>
</organism>
<dbReference type="SUPFAM" id="SSF111369">
    <property type="entry name" value="HlyD-like secretion proteins"/>
    <property type="match status" value="1"/>
</dbReference>
<dbReference type="Gene3D" id="2.40.420.20">
    <property type="match status" value="1"/>
</dbReference>
<proteinExistence type="inferred from homology"/>
<keyword evidence="4" id="KW-1185">Reference proteome</keyword>
<comment type="similarity">
    <text evidence="1">Belongs to the membrane fusion protein (MFP) (TC 8.A.1) family.</text>
</comment>
<dbReference type="GO" id="GO:0015562">
    <property type="term" value="F:efflux transmembrane transporter activity"/>
    <property type="evidence" value="ECO:0007669"/>
    <property type="project" value="TreeGrafter"/>
</dbReference>
<evidence type="ECO:0000256" key="2">
    <source>
        <dbReference type="SAM" id="SignalP"/>
    </source>
</evidence>
<evidence type="ECO:0000256" key="1">
    <source>
        <dbReference type="ARBA" id="ARBA00009477"/>
    </source>
</evidence>
<keyword evidence="2" id="KW-0732">Signal</keyword>
<dbReference type="InterPro" id="IPR006143">
    <property type="entry name" value="RND_pump_MFP"/>
</dbReference>
<dbReference type="Gene3D" id="2.40.50.100">
    <property type="match status" value="1"/>
</dbReference>
<dbReference type="NCBIfam" id="TIGR01730">
    <property type="entry name" value="RND_mfp"/>
    <property type="match status" value="1"/>
</dbReference>
<evidence type="ECO:0000313" key="4">
    <source>
        <dbReference type="Proteomes" id="UP000198426"/>
    </source>
</evidence>
<dbReference type="PANTHER" id="PTHR30469:SF20">
    <property type="entry name" value="EFFLUX RND TRANSPORTER PERIPLASMIC ADAPTOR SUBUNIT"/>
    <property type="match status" value="1"/>
</dbReference>
<sequence length="357" mass="37559">MITKKLVIGAAVAGCIGLAAIAQSTTQEETPAEMALKPVKLMLVEEAEATLTRQFFGKVVARKTVDLAFQVAGQIQDFPVIEGTRIEQGALVAQLDLRPFELALEQARLQKEQADRTVDRLEKLKGSTVGQVAIDDAVTSAGLAEIALENAEIALEDATLLAPFDALVASRSVENFTTISAGTPVVRLHDMSEIRVEVDLPEVLVQKAGLAEKVNVLAKFPSSATEYPLEVRELTAETSAIGQTYSATFGMQAPEGLSVLPGSSVTVTATLAQDDGGIIVPASAIAIDTDGSTYVYVFRPTGAAEGSLTKAMVTVEPTDDGEVRVVSGLTPGEEIAVAGVNELNDGMQVRRFAGFGN</sequence>
<evidence type="ECO:0000313" key="3">
    <source>
        <dbReference type="EMBL" id="SNT18841.1"/>
    </source>
</evidence>
<dbReference type="RefSeq" id="WP_089234401.1">
    <property type="nucleotide sequence ID" value="NZ_FZOY01000007.1"/>
</dbReference>
<dbReference type="GO" id="GO:1990281">
    <property type="term" value="C:efflux pump complex"/>
    <property type="evidence" value="ECO:0007669"/>
    <property type="project" value="TreeGrafter"/>
</dbReference>
<reference evidence="3 4" key="1">
    <citation type="submission" date="2017-06" db="EMBL/GenBank/DDBJ databases">
        <authorList>
            <person name="Kim H.J."/>
            <person name="Triplett B.A."/>
        </authorList>
    </citation>
    <scope>NUCLEOTIDE SEQUENCE [LARGE SCALE GENOMIC DNA]</scope>
    <source>
        <strain evidence="3 4">DSM 29339</strain>
    </source>
</reference>
<protein>
    <submittedName>
        <fullName evidence="3">RND family efflux transporter, MFP subunit</fullName>
    </submittedName>
</protein>
<feature type="signal peptide" evidence="2">
    <location>
        <begin position="1"/>
        <end position="22"/>
    </location>
</feature>
<dbReference type="AlphaFoldDB" id="A0A239KKZ9"/>
<accession>A0A239KKZ9</accession>
<dbReference type="PANTHER" id="PTHR30469">
    <property type="entry name" value="MULTIDRUG RESISTANCE PROTEIN MDTA"/>
    <property type="match status" value="1"/>
</dbReference>
<dbReference type="OrthoDB" id="9813967at2"/>
<dbReference type="EMBL" id="FZOY01000007">
    <property type="protein sequence ID" value="SNT18841.1"/>
    <property type="molecule type" value="Genomic_DNA"/>
</dbReference>
<name>A0A239KKZ9_9RHOB</name>
<dbReference type="Gene3D" id="1.10.287.470">
    <property type="entry name" value="Helix hairpin bin"/>
    <property type="match status" value="1"/>
</dbReference>
<dbReference type="Proteomes" id="UP000198426">
    <property type="component" value="Unassembled WGS sequence"/>
</dbReference>
<dbReference type="Gene3D" id="2.40.30.170">
    <property type="match status" value="1"/>
</dbReference>